<keyword evidence="13 14" id="KW-0998">Cell outer membrane</keyword>
<reference evidence="19 20" key="1">
    <citation type="submission" date="2020-04" db="EMBL/GenBank/DDBJ databases">
        <title>Molecular characterization of pseudomonads from Agaricus bisporus reveal novel blotch 2 pathogens in Western Europe.</title>
        <authorList>
            <person name="Taparia T."/>
            <person name="Krijger M."/>
            <person name="Haynes E."/>
            <person name="Elpinstone J.G."/>
            <person name="Noble R."/>
            <person name="Van Der Wolf J."/>
        </authorList>
    </citation>
    <scope>NUCLEOTIDE SEQUENCE [LARGE SCALE GENOMIC DNA]</scope>
    <source>
        <strain evidence="19 20">IPO3753</strain>
    </source>
</reference>
<keyword evidence="4 14" id="KW-1134">Transmembrane beta strand</keyword>
<evidence type="ECO:0000256" key="16">
    <source>
        <dbReference type="RuleBase" id="RU003357"/>
    </source>
</evidence>
<reference evidence="18 21" key="2">
    <citation type="journal article" date="2023" name="Microbiol. Resour. Announc.">
        <title>Whole-genome sequence of Pseudomonas yamanorum OLsAu1 isolated from the edible ectomycorrhizal mushroom Lactarius sp. section Deliciosi.</title>
        <authorList>
            <person name="Ramirez-Mendoza R."/>
            <person name="Angeles-Argaiz R.E."/>
            <person name="Hernandez-Oaxaca D."/>
            <person name="Aguirre-Beltran L."/>
            <person name="Almaraz-Suarez J."/>
            <person name="Perez-Moreno J."/>
        </authorList>
    </citation>
    <scope>NUCLEOTIDE SEQUENCE [LARGE SCALE GENOMIC DNA]</scope>
    <source>
        <strain evidence="18 21">OLsAu1</strain>
    </source>
</reference>
<dbReference type="InterPro" id="IPR010917">
    <property type="entry name" value="TonB_rcpt_CS"/>
</dbReference>
<evidence type="ECO:0000256" key="13">
    <source>
        <dbReference type="ARBA" id="ARBA00023237"/>
    </source>
</evidence>
<evidence type="ECO:0000256" key="1">
    <source>
        <dbReference type="ARBA" id="ARBA00004571"/>
    </source>
</evidence>
<protein>
    <submittedName>
        <fullName evidence="19">TonB-dependent siderophore receptor</fullName>
    </submittedName>
</protein>
<keyword evidence="6 14" id="KW-0812">Transmembrane</keyword>
<dbReference type="GO" id="GO:0009279">
    <property type="term" value="C:cell outer membrane"/>
    <property type="evidence" value="ECO:0007669"/>
    <property type="project" value="UniProtKB-SubCell"/>
</dbReference>
<dbReference type="InterPro" id="IPR000531">
    <property type="entry name" value="Beta-barrel_TonB"/>
</dbReference>
<dbReference type="RefSeq" id="WP_063028508.1">
    <property type="nucleotide sequence ID" value="NZ_CP012400.2"/>
</dbReference>
<keyword evidence="8" id="KW-0408">Iron</keyword>
<dbReference type="AlphaFoldDB" id="A0AAJ3H9X8"/>
<evidence type="ECO:0000313" key="18">
    <source>
        <dbReference type="EMBL" id="MDR0190469.1"/>
    </source>
</evidence>
<keyword evidence="9" id="KW-0406">Ion transport</keyword>
<comment type="subcellular location">
    <subcellularLocation>
        <location evidence="1 14">Cell outer membrane</location>
        <topology evidence="1 14">Multi-pass membrane protein</topology>
    </subcellularLocation>
</comment>
<evidence type="ECO:0000256" key="10">
    <source>
        <dbReference type="ARBA" id="ARBA00023077"/>
    </source>
</evidence>
<feature type="domain" description="Secretin/TonB short N-terminal" evidence="17">
    <location>
        <begin position="65"/>
        <end position="115"/>
    </location>
</feature>
<dbReference type="InterPro" id="IPR036942">
    <property type="entry name" value="Beta-barrel_TonB_sf"/>
</dbReference>
<dbReference type="PANTHER" id="PTHR32552:SF74">
    <property type="entry name" value="HYDROXAMATE SIDEROPHORE RECEPTOR FHUE"/>
    <property type="match status" value="1"/>
</dbReference>
<keyword evidence="3 14" id="KW-0813">Transport</keyword>
<dbReference type="PANTHER" id="PTHR32552">
    <property type="entry name" value="FERRICHROME IRON RECEPTOR-RELATED"/>
    <property type="match status" value="1"/>
</dbReference>
<evidence type="ECO:0000256" key="9">
    <source>
        <dbReference type="ARBA" id="ARBA00023065"/>
    </source>
</evidence>
<dbReference type="InterPro" id="IPR012910">
    <property type="entry name" value="Plug_dom"/>
</dbReference>
<evidence type="ECO:0000259" key="17">
    <source>
        <dbReference type="SMART" id="SM00965"/>
    </source>
</evidence>
<gene>
    <name evidence="19" type="ORF">HX826_23170</name>
    <name evidence="18" type="ORF">RCO22_16125</name>
</gene>
<accession>A0AAJ3H9X8</accession>
<feature type="short sequence motif" description="TonB C-terminal box" evidence="15">
    <location>
        <begin position="790"/>
        <end position="807"/>
    </location>
</feature>
<dbReference type="Proteomes" id="UP001224477">
    <property type="component" value="Unassembled WGS sequence"/>
</dbReference>
<evidence type="ECO:0000256" key="8">
    <source>
        <dbReference type="ARBA" id="ARBA00023004"/>
    </source>
</evidence>
<evidence type="ECO:0000256" key="3">
    <source>
        <dbReference type="ARBA" id="ARBA00022448"/>
    </source>
</evidence>
<evidence type="ECO:0000313" key="19">
    <source>
        <dbReference type="EMBL" id="NWD44782.1"/>
    </source>
</evidence>
<dbReference type="InterPro" id="IPR039426">
    <property type="entry name" value="TonB-dep_rcpt-like"/>
</dbReference>
<dbReference type="GO" id="GO:0038023">
    <property type="term" value="F:signaling receptor activity"/>
    <property type="evidence" value="ECO:0007669"/>
    <property type="project" value="InterPro"/>
</dbReference>
<comment type="caution">
    <text evidence="19">The sequence shown here is derived from an EMBL/GenBank/DDBJ whole genome shotgun (WGS) entry which is preliminary data.</text>
</comment>
<evidence type="ECO:0000313" key="21">
    <source>
        <dbReference type="Proteomes" id="UP001224477"/>
    </source>
</evidence>
<dbReference type="SMART" id="SM00965">
    <property type="entry name" value="STN"/>
    <property type="match status" value="1"/>
</dbReference>
<dbReference type="Gene3D" id="3.55.50.30">
    <property type="match status" value="1"/>
</dbReference>
<evidence type="ECO:0000256" key="7">
    <source>
        <dbReference type="ARBA" id="ARBA00022729"/>
    </source>
</evidence>
<sequence>MSVERHNKTSLQRALDLLKGRPQPFTAAVLSLSLGMSGSLAAAELNIPAQSLEGALRELGQQSGRQILYSPDLVQGKRATALHGDLDVSSALQKLLSGTGISYTIEDNTVLLSGAGETGALQLGATKIGAVAMSETTENSGSYTTGATSTATKLPLTLRETPQSVTVITRQQMTDQGLGTISDVLQQTPGVAVMHDDTERYNFYSRGFGLNNFQYDGVPTSDFTTNTNGLGVRDMAIYDRVEVVRGATGLMSGVGSPAGVVNLVRKRPTKDFQGYVSGSGGTWDRYRTEMDLSGPLSENGALRGRVVAAYDDANSFIDYYSSKKNVFYAIGEADLNDNTMVYGGIDYQKINSNGSSFGQLPLFYSDGNRTDFSRSKNPAAKWAYGDSESTKYFGGVEQRFDNDWMLRVEASHWKGDTEQMQGNLVGWGPFPDQQTRQAQVFRSHKTYTINTDSVDAYATGPFSLFGRSHDLMLGLNVSNRRSEYFSENADRIYVDFDTWGNNPARPTSYSSWSTQDYHIKEVGGFAAARFKPTDELSVILGTRVVNYKREGELGSNSSPDNPDRDDAKKTGKVIPYAGVVYDLTEQHSVYVSYTDIFEPQSNIDMSGKVLEPMAGKNYEAGLKSEFYGGALNTSIAVFKTKQDNFAQYVGSTEDGRDAYEGVTNTTKGFELQASGEVLPGWQVLAGYTYAQPRDEQHKRISPERPERQFKLATSYKLEGQLKDLTVGGNVTWQGRTYFVNEDLPAEAKEGSYAVVGLLARYDIDKHLSASVNLNNVFDRQYYSGYGLYNSYFSGDPRNVMVGLKYQF</sequence>
<dbReference type="FunFam" id="2.170.130.10:FF:000010">
    <property type="entry name" value="Ferripyoverdine receptor"/>
    <property type="match status" value="1"/>
</dbReference>
<dbReference type="NCBIfam" id="TIGR01783">
    <property type="entry name" value="TonB-siderophor"/>
    <property type="match status" value="1"/>
</dbReference>
<dbReference type="SUPFAM" id="SSF56935">
    <property type="entry name" value="Porins"/>
    <property type="match status" value="1"/>
</dbReference>
<dbReference type="Pfam" id="PF07660">
    <property type="entry name" value="STN"/>
    <property type="match status" value="1"/>
</dbReference>
<dbReference type="InterPro" id="IPR011662">
    <property type="entry name" value="Secretin/TonB_short_N"/>
</dbReference>
<evidence type="ECO:0000256" key="4">
    <source>
        <dbReference type="ARBA" id="ARBA00022452"/>
    </source>
</evidence>
<evidence type="ECO:0000256" key="2">
    <source>
        <dbReference type="ARBA" id="ARBA00009810"/>
    </source>
</evidence>
<dbReference type="GO" id="GO:0015891">
    <property type="term" value="P:siderophore transport"/>
    <property type="evidence" value="ECO:0007669"/>
    <property type="project" value="InterPro"/>
</dbReference>
<evidence type="ECO:0000313" key="20">
    <source>
        <dbReference type="Proteomes" id="UP000546584"/>
    </source>
</evidence>
<keyword evidence="11 14" id="KW-0472">Membrane</keyword>
<dbReference type="Gene3D" id="2.170.130.10">
    <property type="entry name" value="TonB-dependent receptor, plug domain"/>
    <property type="match status" value="1"/>
</dbReference>
<proteinExistence type="inferred from homology"/>
<evidence type="ECO:0000256" key="11">
    <source>
        <dbReference type="ARBA" id="ARBA00023136"/>
    </source>
</evidence>
<evidence type="ECO:0000256" key="12">
    <source>
        <dbReference type="ARBA" id="ARBA00023170"/>
    </source>
</evidence>
<dbReference type="PROSITE" id="PS52016">
    <property type="entry name" value="TONB_DEPENDENT_REC_3"/>
    <property type="match status" value="1"/>
</dbReference>
<dbReference type="Pfam" id="PF00593">
    <property type="entry name" value="TonB_dep_Rec_b-barrel"/>
    <property type="match status" value="1"/>
</dbReference>
<dbReference type="CDD" id="cd01347">
    <property type="entry name" value="ligand_gated_channel"/>
    <property type="match status" value="1"/>
</dbReference>
<evidence type="ECO:0000256" key="14">
    <source>
        <dbReference type="PROSITE-ProRule" id="PRU01360"/>
    </source>
</evidence>
<dbReference type="EMBL" id="JAVGXC010000015">
    <property type="protein sequence ID" value="MDR0190469.1"/>
    <property type="molecule type" value="Genomic_DNA"/>
</dbReference>
<evidence type="ECO:0000256" key="5">
    <source>
        <dbReference type="ARBA" id="ARBA00022496"/>
    </source>
</evidence>
<dbReference type="Proteomes" id="UP000546584">
    <property type="component" value="Unassembled WGS sequence"/>
</dbReference>
<evidence type="ECO:0000256" key="6">
    <source>
        <dbReference type="ARBA" id="ARBA00022692"/>
    </source>
</evidence>
<dbReference type="KEGG" id="pym:AK972_1795"/>
<dbReference type="Pfam" id="PF07715">
    <property type="entry name" value="Plug"/>
    <property type="match status" value="1"/>
</dbReference>
<dbReference type="Gene3D" id="2.40.170.20">
    <property type="entry name" value="TonB-dependent receptor, beta-barrel domain"/>
    <property type="match status" value="1"/>
</dbReference>
<name>A0AAJ3H9X8_9PSED</name>
<dbReference type="GO" id="GO:0015344">
    <property type="term" value="F:siderophore uptake transmembrane transporter activity"/>
    <property type="evidence" value="ECO:0007669"/>
    <property type="project" value="TreeGrafter"/>
</dbReference>
<dbReference type="InterPro" id="IPR037066">
    <property type="entry name" value="Plug_dom_sf"/>
</dbReference>
<comment type="similarity">
    <text evidence="2 14 16">Belongs to the TonB-dependent receptor family.</text>
</comment>
<keyword evidence="7" id="KW-0732">Signal</keyword>
<keyword evidence="12 19" id="KW-0675">Receptor</keyword>
<evidence type="ECO:0000256" key="15">
    <source>
        <dbReference type="PROSITE-ProRule" id="PRU10144"/>
    </source>
</evidence>
<dbReference type="InterPro" id="IPR010105">
    <property type="entry name" value="TonB_sidphr_rcpt"/>
</dbReference>
<keyword evidence="5" id="KW-0410">Iron transport</keyword>
<keyword evidence="21" id="KW-1185">Reference proteome</keyword>
<dbReference type="EMBL" id="JACAQR010000032">
    <property type="protein sequence ID" value="NWD44782.1"/>
    <property type="molecule type" value="Genomic_DNA"/>
</dbReference>
<dbReference type="PROSITE" id="PS01156">
    <property type="entry name" value="TONB_DEPENDENT_REC_2"/>
    <property type="match status" value="1"/>
</dbReference>
<organism evidence="19 20">
    <name type="scientific">Pseudomonas yamanorum</name>
    <dbReference type="NCBI Taxonomy" id="515393"/>
    <lineage>
        <taxon>Bacteria</taxon>
        <taxon>Pseudomonadati</taxon>
        <taxon>Pseudomonadota</taxon>
        <taxon>Gammaproteobacteria</taxon>
        <taxon>Pseudomonadales</taxon>
        <taxon>Pseudomonadaceae</taxon>
        <taxon>Pseudomonas</taxon>
    </lineage>
</organism>
<keyword evidence="10 16" id="KW-0798">TonB box</keyword>